<comment type="cofactor">
    <cofactor evidence="1">
        <name>Mg(2+)</name>
        <dbReference type="ChEBI" id="CHEBI:18420"/>
    </cofactor>
</comment>
<comment type="function">
    <text evidence="64">Protease 2A: Cysteine protease that cleaves viral polyprotein and specific host proteins.</text>
</comment>
<dbReference type="FunFam" id="2.40.10.10:FF:000018">
    <property type="entry name" value="Genome polyprotein"/>
    <property type="match status" value="1"/>
</dbReference>
<dbReference type="FunFam" id="4.10.880.10:FF:000002">
    <property type="entry name" value="Genome polyprotein"/>
    <property type="match status" value="1"/>
</dbReference>
<dbReference type="Gene3D" id="2.40.10.10">
    <property type="entry name" value="Trypsin-like serine proteases"/>
    <property type="match status" value="4"/>
</dbReference>
<keyword evidence="27 64" id="KW-0677">Repeat</keyword>
<evidence type="ECO:0000256" key="39">
    <source>
        <dbReference type="ARBA" id="ARBA00022844"/>
    </source>
</evidence>
<evidence type="ECO:0000256" key="53">
    <source>
        <dbReference type="ARBA" id="ARBA00023280"/>
    </source>
</evidence>
<dbReference type="GO" id="GO:0006508">
    <property type="term" value="P:proteolysis"/>
    <property type="evidence" value="ECO:0007669"/>
    <property type="project" value="UniProtKB-KW"/>
</dbReference>
<evidence type="ECO:0000256" key="8">
    <source>
        <dbReference type="ARBA" id="ARBA00011647"/>
    </source>
</evidence>
<comment type="function">
    <text evidence="64">Capsid protein VP4: Lies on the inner surface of the capsid shell. After binding to the host receptor, the capsid undergoes conformational changes. Capsid protein VP4 is released, Capsid protein VP1 N-terminus is externalized, and together, they shape a pore in the host membrane through which the viral genome is translocated into the host cell cytoplasm.</text>
</comment>
<dbReference type="InterPro" id="IPR043502">
    <property type="entry name" value="DNA/RNA_pol_sf"/>
</dbReference>
<keyword evidence="24 64" id="KW-1143">T=pseudo3 icosahedral capsid protein</keyword>
<evidence type="ECO:0000256" key="59">
    <source>
        <dbReference type="ARBA" id="ARBA00046425"/>
    </source>
</evidence>
<evidence type="ECO:0000313" key="69">
    <source>
        <dbReference type="EMBL" id="QGN03902.1"/>
    </source>
</evidence>
<keyword evidence="33" id="KW-0788">Thiol protease</keyword>
<evidence type="ECO:0000256" key="14">
    <source>
        <dbReference type="ARBA" id="ARBA00022553"/>
    </source>
</evidence>
<evidence type="ECO:0000259" key="68">
    <source>
        <dbReference type="PROSITE" id="PS51874"/>
    </source>
</evidence>
<dbReference type="GO" id="GO:0052170">
    <property type="term" value="P:symbiont-mediated suppression of host innate immune response"/>
    <property type="evidence" value="ECO:0007669"/>
    <property type="project" value="UniProtKB-KW"/>
</dbReference>
<comment type="function">
    <text evidence="64">Protein 2C: Induces and associates with structural rearrangements of intracellular membranes. Displays RNA-binding, nucleotide binding and NTPase activities. May play a role in virion morphogenesis and viral RNA encapsidation by interacting with the capsid protein VP3.</text>
</comment>
<evidence type="ECO:0000256" key="33">
    <source>
        <dbReference type="ARBA" id="ARBA00022807"/>
    </source>
</evidence>
<dbReference type="SUPFAM" id="SSF52540">
    <property type="entry name" value="P-loop containing nucleoside triphosphate hydrolases"/>
    <property type="match status" value="1"/>
</dbReference>
<dbReference type="GO" id="GO:0003724">
    <property type="term" value="F:RNA helicase activity"/>
    <property type="evidence" value="ECO:0007669"/>
    <property type="project" value="InterPro"/>
</dbReference>
<dbReference type="PROSITE" id="PS51218">
    <property type="entry name" value="SF3_HELICASE_2"/>
    <property type="match status" value="1"/>
</dbReference>
<evidence type="ECO:0000256" key="65">
    <source>
        <dbReference type="SAM" id="MobiDB-lite"/>
    </source>
</evidence>
<evidence type="ECO:0000256" key="64">
    <source>
        <dbReference type="RuleBase" id="RU364118"/>
    </source>
</evidence>
<dbReference type="EC" id="2.7.7.48" evidence="64"/>
<dbReference type="InterPro" id="IPR002527">
    <property type="entry name" value="Pico_P2B"/>
</dbReference>
<evidence type="ECO:0000259" key="66">
    <source>
        <dbReference type="PROSITE" id="PS50507"/>
    </source>
</evidence>
<comment type="catalytic activity">
    <reaction evidence="62 64">
        <text>a ribonucleoside 5'-triphosphate + H2O = a ribonucleoside 5'-diphosphate + phosphate + H(+)</text>
        <dbReference type="Rhea" id="RHEA:23680"/>
        <dbReference type="ChEBI" id="CHEBI:15377"/>
        <dbReference type="ChEBI" id="CHEBI:15378"/>
        <dbReference type="ChEBI" id="CHEBI:43474"/>
        <dbReference type="ChEBI" id="CHEBI:57930"/>
        <dbReference type="ChEBI" id="CHEBI:61557"/>
        <dbReference type="EC" id="3.6.1.15"/>
    </reaction>
</comment>
<keyword evidence="15 64" id="KW-1192">Host mRNA suppression by virus</keyword>
<keyword evidence="20 64" id="KW-1090">Inhibition of host innate immune response by virus</keyword>
<keyword evidence="25 64" id="KW-0519">Myristate</keyword>
<evidence type="ECO:0000256" key="41">
    <source>
        <dbReference type="ARBA" id="ARBA00022884"/>
    </source>
</evidence>
<evidence type="ECO:0000256" key="42">
    <source>
        <dbReference type="ARBA" id="ARBA00022890"/>
    </source>
</evidence>
<evidence type="ECO:0000256" key="37">
    <source>
        <dbReference type="ARBA" id="ARBA00022840"/>
    </source>
</evidence>
<keyword evidence="44 64" id="KW-1190">Host gene expression shutoff by virus</keyword>
<dbReference type="GO" id="GO:0019062">
    <property type="term" value="P:virion attachment to host cell"/>
    <property type="evidence" value="ECO:0007669"/>
    <property type="project" value="UniProtKB-KW"/>
</dbReference>
<dbReference type="CDD" id="cd00205">
    <property type="entry name" value="rhv_like"/>
    <property type="match status" value="3"/>
</dbReference>
<dbReference type="InterPro" id="IPR000081">
    <property type="entry name" value="Peptidase_C3"/>
</dbReference>
<evidence type="ECO:0000256" key="30">
    <source>
        <dbReference type="ARBA" id="ARBA00022801"/>
    </source>
</evidence>
<comment type="subunit">
    <text evidence="6">Interacts with RNA-directed RNA polymerase.</text>
</comment>
<keyword evidence="47 64" id="KW-0406">Ion transport</keyword>
<keyword evidence="18 64" id="KW-0945">Host-virus interaction</keyword>
<evidence type="ECO:0000256" key="7">
    <source>
        <dbReference type="ARBA" id="ARBA00011474"/>
    </source>
</evidence>
<evidence type="ECO:0000256" key="31">
    <source>
        <dbReference type="ARBA" id="ARBA00022804"/>
    </source>
</evidence>
<dbReference type="InterPro" id="IPR059138">
    <property type="entry name" value="Pico_VP1"/>
</dbReference>
<dbReference type="EC" id="3.4.22.28" evidence="64"/>
<dbReference type="SUPFAM" id="SSF88633">
    <property type="entry name" value="Positive stranded ssRNA viruses"/>
    <property type="match status" value="2"/>
</dbReference>
<evidence type="ECO:0000256" key="45">
    <source>
        <dbReference type="ARBA" id="ARBA00023039"/>
    </source>
</evidence>
<evidence type="ECO:0000256" key="12">
    <source>
        <dbReference type="ARBA" id="ARBA00022488"/>
    </source>
</evidence>
<dbReference type="Pfam" id="PF00548">
    <property type="entry name" value="Peptidase_C3"/>
    <property type="match status" value="1"/>
</dbReference>
<dbReference type="GO" id="GO:0034220">
    <property type="term" value="P:monoatomic ion transmembrane transport"/>
    <property type="evidence" value="ECO:0007669"/>
    <property type="project" value="UniProtKB-KW"/>
</dbReference>
<comment type="function">
    <text evidence="64">Capsid protein VP2: Forms an icosahedral capsid of pseudo T=3 symmetry with capsid proteins VP2 and VP3. The capsid is 300 Angstroms in diameter, composed of 60 copies of each capsid protein and enclosing the viral positive strand RNA genome.</text>
</comment>
<evidence type="ECO:0000256" key="61">
    <source>
        <dbReference type="ARBA" id="ARBA00046779"/>
    </source>
</evidence>
<evidence type="ECO:0000256" key="62">
    <source>
        <dbReference type="ARBA" id="ARBA00047631"/>
    </source>
</evidence>
<comment type="function">
    <text evidence="64">Viral protein genome-linked: acts as a primer for viral RNA replication and remains covalently bound to viral genomic RNA. VPg is uridylylated prior to priming replication into VPg-pUpU. The oriI viral genomic sequence may act as a template for this. The VPg-pUpU is then used as primer on the genomic RNA poly(A) by the RNA-dependent RNA polymerase to replicate the viral genome.</text>
</comment>
<comment type="function">
    <text evidence="64">Protein 2B: Plays an essential role in the virus replication cycle by acting as a viroporin. Creates a pore in the host reticulum endoplasmic and as a consequence releases Ca2+ in the cytoplasm of infected cell. In turn, high levels of cytoplasmic calcium may trigger membrane trafficking and transport of viral ER-associated proteins to viroplasms, sites of viral genome replication.</text>
</comment>
<dbReference type="FunFam" id="1.20.960.20:FF:000001">
    <property type="entry name" value="Genome polyprotein"/>
    <property type="match status" value="1"/>
</dbReference>
<keyword evidence="40 64" id="KW-1043">Host membrane</keyword>
<evidence type="ECO:0000256" key="54">
    <source>
        <dbReference type="ARBA" id="ARBA00023288"/>
    </source>
</evidence>
<dbReference type="InterPro" id="IPR000605">
    <property type="entry name" value="Helicase_SF3_ssDNA/RNA_vir"/>
</dbReference>
<keyword evidence="49 64" id="KW-1099">Inhibition of host mRNA nuclear export by virus</keyword>
<evidence type="ECO:0000256" key="15">
    <source>
        <dbReference type="ARBA" id="ARBA00022557"/>
    </source>
</evidence>
<dbReference type="Pfam" id="PF22663">
    <property type="entry name" value="Rhv_5"/>
    <property type="match status" value="1"/>
</dbReference>
<comment type="function">
    <text evidence="64">Protease 3C: Major viral protease that mediates proteolytic processing of the polyprotein. Cleaves host EIF5B, contributing to host translation shutoff. Cleaves also host PABPC1, contributing to host translation shutoff.</text>
</comment>
<keyword evidence="17" id="KW-1048">Host nucleus</keyword>
<keyword evidence="13 64" id="KW-0191">Covalent protein-RNA linkage</keyword>
<dbReference type="GO" id="GO:0006351">
    <property type="term" value="P:DNA-templated transcription"/>
    <property type="evidence" value="ECO:0007669"/>
    <property type="project" value="InterPro"/>
</dbReference>
<dbReference type="GO" id="GO:0039694">
    <property type="term" value="P:viral RNA genome replication"/>
    <property type="evidence" value="ECO:0007669"/>
    <property type="project" value="InterPro"/>
</dbReference>
<comment type="catalytic activity">
    <reaction evidence="57 64">
        <text>Selective cleavage of Tyr-|-Gly bond in the picornavirus polyprotein.</text>
        <dbReference type="EC" id="3.4.22.29"/>
    </reaction>
</comment>
<keyword evidence="38" id="KW-0460">Magnesium</keyword>
<comment type="subunit">
    <text evidence="64">Capsid protein VP1: Interacts with capsid protein VP0, and capsid protein VP3 to form heterotrimeric protomers. Five protomers subsequently associate to form pentamers which serve as building blocks for the capsid. Interacts with capsid protein VP2, capsid protein VP3 and capsid protein VP4 following cleavage of capsid protein VP0.</text>
</comment>
<evidence type="ECO:0000256" key="10">
    <source>
        <dbReference type="ARBA" id="ARBA00022482"/>
    </source>
</evidence>
<keyword evidence="10 64" id="KW-1113">Inhibition of host RLR pathway by virus</keyword>
<dbReference type="EC" id="3.4.22.29" evidence="64"/>
<dbReference type="Pfam" id="PF00947">
    <property type="entry name" value="Pico_P2A"/>
    <property type="match status" value="1"/>
</dbReference>
<evidence type="ECO:0000256" key="38">
    <source>
        <dbReference type="ARBA" id="ARBA00022842"/>
    </source>
</evidence>
<dbReference type="Gene3D" id="1.20.960.20">
    <property type="match status" value="1"/>
</dbReference>
<keyword evidence="14" id="KW-0597">Phosphoprotein</keyword>
<evidence type="ECO:0000256" key="40">
    <source>
        <dbReference type="ARBA" id="ARBA00022870"/>
    </source>
</evidence>
<evidence type="ECO:0000256" key="58">
    <source>
        <dbReference type="ARBA" id="ARBA00045482"/>
    </source>
</evidence>
<comment type="function">
    <text evidence="64">Protein 3A: Localizes the viral replication complex to the surface of membranous vesicles. It inhibits host cell endoplasmic reticulum-to-Golgi apparatus transport and causes the disassembly of the Golgi complex, possibly through GBF1 interaction. This would result in depletion of MHC, trail receptors and IFN receptors at the host cell surface.</text>
</comment>
<dbReference type="InterPro" id="IPR001676">
    <property type="entry name" value="Picornavirus_capsid"/>
</dbReference>
<keyword evidence="54 64" id="KW-0449">Lipoprotein</keyword>
<keyword evidence="28 64" id="KW-0547">Nucleotide-binding</keyword>
<dbReference type="InterPro" id="IPR000199">
    <property type="entry name" value="Peptidase_C3A/C3B_picornavir"/>
</dbReference>
<dbReference type="Gene3D" id="2.60.120.20">
    <property type="match status" value="3"/>
</dbReference>
<dbReference type="CDD" id="cd23213">
    <property type="entry name" value="Enterovirus_RdRp"/>
    <property type="match status" value="1"/>
</dbReference>
<evidence type="ECO:0000256" key="32">
    <source>
        <dbReference type="ARBA" id="ARBA00022806"/>
    </source>
</evidence>
<evidence type="ECO:0000256" key="24">
    <source>
        <dbReference type="ARBA" id="ARBA00022706"/>
    </source>
</evidence>
<dbReference type="GO" id="GO:0017111">
    <property type="term" value="F:ribonucleoside triphosphate phosphatase activity"/>
    <property type="evidence" value="ECO:0007669"/>
    <property type="project" value="UniProtKB-EC"/>
</dbReference>
<dbReference type="GO" id="GO:0005198">
    <property type="term" value="F:structural molecule activity"/>
    <property type="evidence" value="ECO:0007669"/>
    <property type="project" value="InterPro"/>
</dbReference>
<dbReference type="InterPro" id="IPR043504">
    <property type="entry name" value="Peptidase_S1_PA_chymotrypsin"/>
</dbReference>
<evidence type="ECO:0000256" key="1">
    <source>
        <dbReference type="ARBA" id="ARBA00001946"/>
    </source>
</evidence>
<dbReference type="InterPro" id="IPR003593">
    <property type="entry name" value="AAA+_ATPase"/>
</dbReference>
<keyword evidence="12 64" id="KW-1036">Host cytoplasmic vesicle</keyword>
<comment type="function">
    <text evidence="64">Capsid protein VP0: Component of immature procapsids, which is cleaved into capsid proteins VP4 and VP2 after maturation. Allows the capsid to remain inactive before the maturation step.</text>
</comment>
<dbReference type="FunFam" id="2.40.10.10:FF:000020">
    <property type="entry name" value="Genome polyprotein"/>
    <property type="match status" value="1"/>
</dbReference>
<comment type="subunit">
    <text evidence="8">Interacts with protein 3CD.</text>
</comment>
<evidence type="ECO:0000256" key="43">
    <source>
        <dbReference type="ARBA" id="ARBA00022953"/>
    </source>
</evidence>
<dbReference type="FunFam" id="2.40.10.10:FF:000022">
    <property type="entry name" value="Genome polyprotein"/>
    <property type="match status" value="1"/>
</dbReference>
<dbReference type="PROSITE" id="PS50507">
    <property type="entry name" value="RDRP_SSRNA_POS"/>
    <property type="match status" value="1"/>
</dbReference>
<comment type="function">
    <text evidence="64">Protein 3CD: Involved in the viral replication complex and viral polypeptide maturation. It exhibits protease activity with a specificity and catalytic efficiency that is different from protease 3C. Protein 3CD lacks polymerase activity. Protein 3CD binds to the 5'UTR of the viral genome.</text>
</comment>
<keyword evidence="32 64" id="KW-0347">Helicase</keyword>
<comment type="function">
    <text evidence="64">RNA-directed RNA polymerase: Replicates the viral genomic RNA on the surface of intracellular membranes. May form linear arrays of subunits that propagate along a strong head-to-tail interaction called interface-I. Covalently attaches UMP to a tyrosine of VPg, which is used to prime RNA synthesis. The positive stranded RNA genome is first replicated at virus induced membranous vesicles, creating a dsRNA genomic replication form. This dsRNA is then used as template to synthesize positive stranded RNA genomes. ss(+)RNA genomes are either translated, replicated or encapsidated.</text>
</comment>
<keyword evidence="16 64" id="KW-0167">Capsid protein</keyword>
<dbReference type="InterPro" id="IPR044067">
    <property type="entry name" value="PCV_3C_PRO"/>
</dbReference>
<feature type="domain" description="RdRp catalytic" evidence="66">
    <location>
        <begin position="1953"/>
        <end position="2069"/>
    </location>
</feature>
<protein>
    <recommendedName>
        <fullName evidence="64">Genome polyprotein</fullName>
    </recommendedName>
    <component>
        <recommendedName>
            <fullName evidence="64">P3</fullName>
        </recommendedName>
    </component>
    <component>
        <recommendedName>
            <fullName evidence="64">Protein 3AB</fullName>
        </recommendedName>
    </component>
    <component>
        <recommendedName>
            <fullName evidence="64">P2</fullName>
        </recommendedName>
    </component>
    <component>
        <recommendedName>
            <fullName evidence="64">P1</fullName>
        </recommendedName>
    </component>
    <component>
        <recommendedName>
            <fullName evidence="64">Capsid protein VP0</fullName>
        </recommendedName>
        <alternativeName>
            <fullName evidence="64">VP4-VP2</fullName>
        </alternativeName>
    </component>
    <component>
        <recommendedName>
            <fullName evidence="64">Capsid protein VP4</fullName>
        </recommendedName>
        <alternativeName>
            <fullName evidence="64">P1A</fullName>
        </alternativeName>
        <alternativeName>
            <fullName evidence="64">Virion protein 4</fullName>
        </alternativeName>
    </component>
    <component>
        <recommendedName>
            <fullName evidence="64">Capsid protein VP2</fullName>
        </recommendedName>
        <alternativeName>
            <fullName evidence="64">P1B</fullName>
        </alternativeName>
        <alternativeName>
            <fullName evidence="64">Virion protein 2</fullName>
        </alternativeName>
    </component>
    <component>
        <recommendedName>
            <fullName evidence="64">Capsid protein VP3</fullName>
        </recommendedName>
        <alternativeName>
            <fullName evidence="64">P1C</fullName>
        </alternativeName>
        <alternativeName>
            <fullName evidence="64">Virion protein 3</fullName>
        </alternativeName>
    </component>
    <component>
        <recommendedName>
            <fullName evidence="64">Capsid protein VP1</fullName>
        </recommendedName>
        <alternativeName>
            <fullName evidence="64">P1D</fullName>
        </alternativeName>
        <alternativeName>
            <fullName evidence="64">Virion protein 1</fullName>
        </alternativeName>
    </component>
    <component>
        <recommendedName>
            <fullName evidence="64">Protease 2A</fullName>
            <shortName evidence="64">P2A</shortName>
            <ecNumber evidence="64">3.4.22.29</ecNumber>
        </recommendedName>
        <alternativeName>
            <fullName evidence="64">Picornain 2A</fullName>
        </alternativeName>
        <alternativeName>
            <fullName evidence="64">Protein 2A</fullName>
        </alternativeName>
    </component>
    <component>
        <recommendedName>
            <fullName evidence="64">Protein 2B</fullName>
            <shortName evidence="64">P2B</shortName>
        </recommendedName>
    </component>
    <component>
        <recommendedName>
            <fullName evidence="64">Protein 2C</fullName>
            <shortName evidence="64">P2C</shortName>
            <ecNumber evidence="64">3.6.1.15</ecNumber>
        </recommendedName>
    </component>
    <component>
        <recommendedName>
            <fullName evidence="64">Protein 3A</fullName>
            <shortName evidence="64">P3A</shortName>
        </recommendedName>
    </component>
    <component>
        <recommendedName>
            <fullName evidence="64">Viral protein genome-linked</fullName>
            <shortName evidence="64">VPg</shortName>
        </recommendedName>
        <alternativeName>
            <fullName evidence="64">Protein 3B</fullName>
            <shortName evidence="64">P3B</shortName>
        </alternativeName>
    </component>
    <component>
        <recommendedName>
            <fullName evidence="64">Protein 3CD</fullName>
            <ecNumber evidence="64">3.4.22.28</ecNumber>
        </recommendedName>
    </component>
    <component>
        <recommendedName>
            <fullName evidence="64">Protease 3C</fullName>
            <shortName evidence="64">P3C</shortName>
        </recommendedName>
    </component>
    <component>
        <recommendedName>
            <fullName evidence="64">RNA-directed RNA polymerase</fullName>
            <shortName evidence="64">RdRp</shortName>
            <ecNumber evidence="64">2.7.7.48</ecNumber>
        </recommendedName>
        <alternativeName>
            <fullName evidence="64">3D polymerase</fullName>
            <shortName evidence="64">3Dpol</shortName>
        </alternativeName>
        <alternativeName>
            <fullName evidence="64">Protein 3D</fullName>
            <shortName evidence="64">3D</shortName>
        </alternativeName>
    </component>
</protein>
<keyword evidence="31 64" id="KW-1161">Viral attachment to host cell</keyword>
<dbReference type="Pfam" id="PF00073">
    <property type="entry name" value="Rhv"/>
    <property type="match status" value="2"/>
</dbReference>
<keyword evidence="45 64" id="KW-1182">Viral ion channel</keyword>
<dbReference type="Pfam" id="PF00910">
    <property type="entry name" value="RNA_helicase"/>
    <property type="match status" value="1"/>
</dbReference>
<keyword evidence="43 64" id="KW-0693">Viral RNA replication</keyword>
<evidence type="ECO:0000256" key="19">
    <source>
        <dbReference type="ARBA" id="ARBA00022595"/>
    </source>
</evidence>
<keyword evidence="22 64" id="KW-0808">Transferase</keyword>
<comment type="function">
    <text evidence="64">Protein 3AB: Localizes the viral replication complex to the surface of membranous vesicles. Together with protein 3CD binds the Cis-Active RNA Element (CRE) which is involved in RNA synthesis initiation. Acts as a cofactor to stimulate the activity of 3D polymerase, maybe through a nucleid acid chaperone activity.</text>
</comment>
<dbReference type="GO" id="GO:0039522">
    <property type="term" value="P:symbiont-mediated suppression of host mRNA export from nucleus"/>
    <property type="evidence" value="ECO:0007669"/>
    <property type="project" value="UniProtKB-KW"/>
</dbReference>
<keyword evidence="9 64" id="KW-0813">Transport</keyword>
<evidence type="ECO:0000256" key="23">
    <source>
        <dbReference type="ARBA" id="ARBA00022695"/>
    </source>
</evidence>
<feature type="region of interest" description="Disordered" evidence="65">
    <location>
        <begin position="1"/>
        <end position="20"/>
    </location>
</feature>
<dbReference type="InterPro" id="IPR007094">
    <property type="entry name" value="RNA-dir_pol_PSvirus"/>
</dbReference>
<dbReference type="SUPFAM" id="SSF56672">
    <property type="entry name" value="DNA/RNA polymerases"/>
    <property type="match status" value="1"/>
</dbReference>
<dbReference type="Gene3D" id="3.30.70.270">
    <property type="match status" value="1"/>
</dbReference>
<evidence type="ECO:0000256" key="55">
    <source>
        <dbReference type="ARBA" id="ARBA00023296"/>
    </source>
</evidence>
<dbReference type="InterPro" id="IPR014838">
    <property type="entry name" value="P3A"/>
</dbReference>
<dbReference type="GO" id="GO:0004197">
    <property type="term" value="F:cysteine-type endopeptidase activity"/>
    <property type="evidence" value="ECO:0007669"/>
    <property type="project" value="UniProtKB-EC"/>
</dbReference>
<keyword evidence="53 64" id="KW-0899">Viral immunoevasion</keyword>
<dbReference type="InterPro" id="IPR036203">
    <property type="entry name" value="P3A_soluble_dom"/>
</dbReference>
<dbReference type="GO" id="GO:0039520">
    <property type="term" value="P:symbiont-mediated activation of host autophagy"/>
    <property type="evidence" value="ECO:0007669"/>
    <property type="project" value="UniProtKB-KW"/>
</dbReference>
<keyword evidence="30 64" id="KW-0378">Hydrolase</keyword>
<dbReference type="PROSITE" id="PS51874">
    <property type="entry name" value="PCV_3C_PRO"/>
    <property type="match status" value="1"/>
</dbReference>
<evidence type="ECO:0000256" key="57">
    <source>
        <dbReference type="ARBA" id="ARBA00024513"/>
    </source>
</evidence>
<dbReference type="FunFam" id="3.30.70.270:FF:000008">
    <property type="entry name" value="Genome polyprotein"/>
    <property type="match status" value="1"/>
</dbReference>
<comment type="subunit">
    <text evidence="59">Homodimer. Interacts with host GBF1. Interacts (via GOLD domain) with host ACBD3 (via GOLD domain); this interaction allows the formation of a viral protein 3A/ACBD3 heterotetramer with a 2:2 stoichiometry, which will stimulate the recruitment of host PI4KB in order to synthesize PI4P at the viral RNA replication sites.</text>
</comment>
<dbReference type="Pfam" id="PF00680">
    <property type="entry name" value="RdRP_1"/>
    <property type="match status" value="1"/>
</dbReference>
<dbReference type="EC" id="3.6.1.15" evidence="64"/>
<evidence type="ECO:0000256" key="16">
    <source>
        <dbReference type="ARBA" id="ARBA00022561"/>
    </source>
</evidence>
<keyword evidence="35" id="KW-0068">Autocatalytic cleavage</keyword>
<keyword evidence="55 64" id="KW-1160">Virus entry into host cell</keyword>
<comment type="subcellular location">
    <subcellularLocation>
        <location evidence="3">Host cytoplasmic vesicle membrane</location>
        <topology evidence="3">Peripheral membrane protein</topology>
        <orientation evidence="3">Cytoplasmic side</orientation>
    </subcellularLocation>
    <subcellularLocation>
        <location evidence="2">Host nucleus</location>
    </subcellularLocation>
    <subcellularLocation>
        <location evidence="4">Virion</location>
    </subcellularLocation>
</comment>
<evidence type="ECO:0000256" key="21">
    <source>
        <dbReference type="ARBA" id="ARBA00022670"/>
    </source>
</evidence>
<dbReference type="InterPro" id="IPR009003">
    <property type="entry name" value="Peptidase_S1_PA"/>
</dbReference>
<feature type="domain" description="Peptidase C3" evidence="68">
    <location>
        <begin position="1544"/>
        <end position="1722"/>
    </location>
</feature>
<reference evidence="69" key="1">
    <citation type="submission" date="2019-08" db="EMBL/GenBank/DDBJ databases">
        <title>New Virus types from NHPs in Nigeria.</title>
        <authorList>
            <person name="George U.E."/>
            <person name="Simsek C."/>
            <person name="Faleye T.O.C."/>
            <person name="Adewumi M.O."/>
            <person name="Arowolo O.A."/>
            <person name="Oragwa A.V."/>
            <person name="Adeniji J.A."/>
            <person name="Matthijnssens J."/>
        </authorList>
    </citation>
    <scope>NUCLEOTIDE SEQUENCE</scope>
    <source>
        <strain evidence="69">NGR_NHP_1</strain>
    </source>
</reference>
<keyword evidence="39 64" id="KW-0946">Virion</keyword>
<evidence type="ECO:0000256" key="13">
    <source>
        <dbReference type="ARBA" id="ARBA00022520"/>
    </source>
</evidence>
<comment type="subunit">
    <text evidence="60">Interacts with capsid protein VP0 and capsid protein VP1 to form heterotrimeric protomers. Five protomers subsequently associate to form pentamers which serve as building blocks for the capsid. Interacts with capsid protein VP4 in the mature capsid. Interacts with protein 2C; this interaction may be important for virion morphogenesis.</text>
</comment>
<dbReference type="FunFam" id="2.60.120.20:FF:000003">
    <property type="entry name" value="Genome polyprotein"/>
    <property type="match status" value="1"/>
</dbReference>
<evidence type="ECO:0000256" key="2">
    <source>
        <dbReference type="ARBA" id="ARBA00004147"/>
    </source>
</evidence>
<evidence type="ECO:0000256" key="44">
    <source>
        <dbReference type="ARBA" id="ARBA00022995"/>
    </source>
</evidence>
<evidence type="ECO:0000256" key="20">
    <source>
        <dbReference type="ARBA" id="ARBA00022632"/>
    </source>
</evidence>
<evidence type="ECO:0000256" key="9">
    <source>
        <dbReference type="ARBA" id="ARBA00022448"/>
    </source>
</evidence>
<comment type="function">
    <text evidence="64">Capsid protein VP3: Forms an icosahedral capsid of pseudo T=3 symmetry with capsid proteins VP2 and VP3. The capsid is 300 Angstroms in diameter, composed of 60 copies of each capsid protein and enclosing the viral positive strand RNA genome.</text>
</comment>
<dbReference type="GO" id="GO:0003723">
    <property type="term" value="F:RNA binding"/>
    <property type="evidence" value="ECO:0007669"/>
    <property type="project" value="UniProtKB-KW"/>
</dbReference>
<dbReference type="FunFam" id="2.60.120.20:FF:000002">
    <property type="entry name" value="Genome polyprotein"/>
    <property type="match status" value="1"/>
</dbReference>
<evidence type="ECO:0000259" key="67">
    <source>
        <dbReference type="PROSITE" id="PS51218"/>
    </source>
</evidence>
<keyword evidence="34 64" id="KW-1193">Eukaryotic host translation shutoff by virus</keyword>
<dbReference type="GO" id="GO:0042025">
    <property type="term" value="C:host cell nucleus"/>
    <property type="evidence" value="ECO:0007669"/>
    <property type="project" value="UniProtKB-SubCell"/>
</dbReference>
<dbReference type="InterPro" id="IPR014759">
    <property type="entry name" value="Helicase_SF3_ssRNA_vir"/>
</dbReference>
<evidence type="ECO:0000256" key="52">
    <source>
        <dbReference type="ARBA" id="ARBA00023255"/>
    </source>
</evidence>
<name>A0A649ZUZ2_9ENTO</name>
<evidence type="ECO:0000256" key="34">
    <source>
        <dbReference type="ARBA" id="ARBA00022809"/>
    </source>
</evidence>
<evidence type="ECO:0000256" key="49">
    <source>
        <dbReference type="ARBA" id="ARBA00023197"/>
    </source>
</evidence>
<dbReference type="SUPFAM" id="SSF50494">
    <property type="entry name" value="Trypsin-like serine proteases"/>
    <property type="match status" value="2"/>
</dbReference>
<evidence type="ECO:0000256" key="48">
    <source>
        <dbReference type="ARBA" id="ARBA00023136"/>
    </source>
</evidence>
<dbReference type="GO" id="GO:0015267">
    <property type="term" value="F:channel activity"/>
    <property type="evidence" value="ECO:0007669"/>
    <property type="project" value="UniProtKB-KW"/>
</dbReference>
<accession>A0A649ZUZ2</accession>
<evidence type="ECO:0000256" key="60">
    <source>
        <dbReference type="ARBA" id="ARBA00046709"/>
    </source>
</evidence>
<evidence type="ECO:0000256" key="56">
    <source>
        <dbReference type="ARBA" id="ARBA00023303"/>
    </source>
</evidence>
<dbReference type="InterPro" id="IPR003138">
    <property type="entry name" value="Pico_P1A"/>
</dbReference>
<dbReference type="InterPro" id="IPR027417">
    <property type="entry name" value="P-loop_NTPase"/>
</dbReference>
<evidence type="ECO:0000256" key="22">
    <source>
        <dbReference type="ARBA" id="ARBA00022679"/>
    </source>
</evidence>
<keyword evidence="37 64" id="KW-0067">ATP-binding</keyword>
<dbReference type="SMART" id="SM00382">
    <property type="entry name" value="AAA"/>
    <property type="match status" value="1"/>
</dbReference>
<keyword evidence="46 64" id="KW-1072">Activation of host autophagy by virus</keyword>
<sequence>MGAQVSRQESGNHQATTVASGGSTINYTNINYYKDSYAAAANKQDFSQDPSKFTQPVVDILKETAPPLKSPSAEACGYSDRVAQLTLGNSTITTQEAANIVVAYGEWPEYLADDEATAVDKPTKPDVSANRFYTFPSKTWQGNSQGWYWKFPDALCETGIFGQNAVYHFLYRGGWAIHVQANASKFHQGTLLVAAIPEYVLGARSGDGEKHPTFSQVQPGINGGELTDAFTLQNGTYASMMTIYPHQWINLRTNNCATLILPYVNCMPADSAIRHSNWSLVIIPVVPLAFQTGATPFVPITISVAPMCTEFSGLRNAVAQGLPVMAVPGSFQFLTTDRFSAPPVLPDFDETPAMHIPGEVTNLLEIMQVESILEVNNVAGASNFNRLSIPVSVQTTPDTLACSFKVNPGEGGMWDSTLIGNLCKYFTHWSGSIELTFMFCGSFMATGKMLLAYTPPGGKQPTSRLDAMLGTHIIWDFGLQSSVTLVVPWISNAHYRSAISSRYLSYYATGIITVWYQTNMVVPVGAPTQASIIVLAAAQKNFSVRLLKDSPDISQSAVLQGIDDKITSCVEGKIERTVANTQESTHRIGTGEVPALQAAETGATSNTSDENVIETRSVFNKHRPSESSVENFYSRSGCVGIINVMSHNTVSASSFTVWNIDTMAFVQQRRKLELFTYARFNAEFTFVASIKYAGTTADNFPVKLQYMYIPSGAPLPNARDSYTWQSSTNPSIFTTVSDPPARISVPFISTANAYAWFYDGFPTFGEHTDGTGNGGKGDTDYGIFPPNMMGSFAVRSLDNLNNAVTVEIRIFMKPKHIRVWCPRVPRTQQYLKKNYPVYSTNNSIVPDRASITTTGAFGQQSGAVYVGNYRIVNRHLANEFDAQNTVWDSYERDLLVSTTTAHGCDKIARCTCNTGVYFCRSRGKHYPVSFQGPGLVEVQANEYYPHRYQSHVLLAHGFAEPGDCGGILRCEHGVIGIVTMGGDGLVGFADVRDLLWIEDDAMEQGVKDYVEQLGNAFGAGFTTQINEQISNLKECLIGQDSILEKCLKALIKIVSALVIIVRNHEDLVTVTATLALIGCSGSPWAWLKQKVAQLFGIPIAQRQADSWLKKFTEMTNAAKGLEWIAQKIQKFIEWLKLKILPEVKEKHEFLSRLRQLPLLESQIATLEQSAPSQSDQEQLFSNVQYFAHYCRKYAPLYAAEAKRVYQLEKRVNNYVQFKSKCRIEPVCLLLHGTPGAGKSVATNLIGRAIAEKLNSSVYSLPPDPDHFDGYKQQAVVIMDDLCQNPDGKDVSLFCQMVSSVDFVPPMAALEEKGILFTSPFVLASTNAGSIHAPTISDSRALARRFHFDMDIEILDMYQQNSKLNMPMAVKPCDDECVPANFKRCCPLVCGKAIQFVDRRTKVRYTLDMLVSEMFREYNHRHNVGNVLEALFQGPPVYKEIKISVAPETPAPPAIADLLRSVDSEELREYCKEKGWIIPEQASSLVTEKHINRAFICLQALTTFVSVAGIIYVIYKLFAGFQGAYSGMPQQKPKVPTIRQAKVQGPNFEFAVSMMKRNASTVKTGNGEFTMLGVYDRWAVLPRHAKPGETIIMDDTEVRVLDAKELTDQQGVNLELTLVKLDRNEKFRDIRGFIPKEESEIGDAVLAMNTSKFPNMFIPVGQVTEYGFLNLSGVPTHRMLMYNFPTRAGQCGGIVMATGKVLGIHVGGNGHQGFAAALLRHYFNDEQGEIEWMETNKESGYPIINAPSKTKLEPSVFHDIFEGVKEPAVLNKKDPRLKVDFEEAIFSKYVGNVNTHMDEYISEAVDHYAGQLLTLDIDTKPLLLEEAVYGTDGLEALDLTTSAGYPYVTMGVKKRDIISKQTRDLSKLKECMDKYGLNLPMVTYVKDELRSKEKVEKGKSRLIEASSLNDSVAMRQTFGNLYRTFHKNPGVVTGSAVGCDPDLFWSKIPVMLDGELFAFDYTGYDASLSPVWFVALKVLLAKLGYDYNETKYIDYLCNSYHLYKDKHYFVRGGMPSGCSGTSIFNSMINNIIIRTLLLKTYKNIDLDKFRMIAYGDDVIASYPYPIDAGLLAKAGKEYGLTMTPADKSAEFNNVTWENVTFLKRFFRADEQYPFLVHPVMPMKEIHESIRWTKDPRNTQEHVRSLCQLAWHNGEEVYNEFLNKIRSVPVGKCLLLPAYSTLRRKWLDSF</sequence>
<dbReference type="Gene3D" id="4.10.880.10">
    <property type="entry name" value="Poliovirus 3D polymerase Domain 1 (Nucleotidyltransferase)"/>
    <property type="match status" value="2"/>
</dbReference>
<comment type="subunit">
    <text evidence="7">Interacts with capsid protein VP1 and capsid protein VP3 to form heterotrimeric protomers.</text>
</comment>
<keyword evidence="56 64" id="KW-0407">Ion channel</keyword>
<comment type="similarity">
    <text evidence="5 64">Belongs to the picornaviruses polyprotein family.</text>
</comment>
<keyword evidence="23 64" id="KW-0548">Nucleotidyltransferase</keyword>
<comment type="function">
    <text evidence="63">Acts as a primer for viral RNA replication and remains covalently bound to viral genomic RNA. VPg is uridylylated prior to priming replication into VPg-pUpU. The oriI viral genomic sequence may act as a template for this. The VPg-pUpU is then used as primer on the genomic RNA poly(A) by the RNA-dependent RNA polymerase to replicate the viral genome. During genome replication, the VPg-RNA linkage is removed by the host TDP2, thereby accelerating replication. During the late stage of the replication cycle, host TDP2 is excluded from sites of viral RNA synthesis and encapsidation, allowing for the generation of progeny virions.</text>
</comment>
<dbReference type="GO" id="GO:0044162">
    <property type="term" value="C:host cell cytoplasmic vesicle membrane"/>
    <property type="evidence" value="ECO:0007669"/>
    <property type="project" value="UniProtKB-SubCell"/>
</dbReference>
<dbReference type="InterPro" id="IPR043128">
    <property type="entry name" value="Rev_trsase/Diguanyl_cyclase"/>
</dbReference>
<keyword evidence="51 64" id="KW-1262">Eukaryotic host gene expression shutoff by virus</keyword>
<keyword evidence="52 64" id="KW-1172">Pore-mediated penetration of viral genome into host cell</keyword>
<comment type="subunit">
    <text evidence="61">Homohexamer; forms a hexameric ring structure with 6-fold symmetry characteristic of AAA+ ATPases. Interacts (via N-terminus) with host RTN3 (via reticulon domain); this interaction is important for viral replication. Interacts with capsid protein VP3; this interaction may be important for virion morphogenesis.</text>
</comment>
<evidence type="ECO:0000256" key="18">
    <source>
        <dbReference type="ARBA" id="ARBA00022581"/>
    </source>
</evidence>
<keyword evidence="42 64" id="KW-1164">Virus endocytosis by host</keyword>
<dbReference type="EMBL" id="MN265403">
    <property type="protein sequence ID" value="QGN03902.1"/>
    <property type="molecule type" value="Genomic_RNA"/>
</dbReference>
<evidence type="ECO:0000256" key="50">
    <source>
        <dbReference type="ARBA" id="ARBA00023200"/>
    </source>
</evidence>
<evidence type="ECO:0000256" key="28">
    <source>
        <dbReference type="ARBA" id="ARBA00022741"/>
    </source>
</evidence>
<keyword evidence="19 64" id="KW-1162">Viral penetration into host cytoplasm</keyword>
<dbReference type="GO" id="GO:0003968">
    <property type="term" value="F:RNA-directed RNA polymerase activity"/>
    <property type="evidence" value="ECO:0007669"/>
    <property type="project" value="UniProtKB-KW"/>
</dbReference>
<feature type="domain" description="SF3 helicase" evidence="67">
    <location>
        <begin position="1208"/>
        <end position="1364"/>
    </location>
</feature>
<evidence type="ECO:0000256" key="25">
    <source>
        <dbReference type="ARBA" id="ARBA00022707"/>
    </source>
</evidence>
<dbReference type="InterPro" id="IPR033703">
    <property type="entry name" value="Rhv-like"/>
</dbReference>
<dbReference type="InterPro" id="IPR029053">
    <property type="entry name" value="Viral_coat"/>
</dbReference>
<keyword evidence="50 64" id="KW-1035">Host cytoplasm</keyword>
<dbReference type="GO" id="GO:0005524">
    <property type="term" value="F:ATP binding"/>
    <property type="evidence" value="ECO:0007669"/>
    <property type="project" value="UniProtKB-KW"/>
</dbReference>
<evidence type="ECO:0000256" key="17">
    <source>
        <dbReference type="ARBA" id="ARBA00022562"/>
    </source>
</evidence>
<dbReference type="InterPro" id="IPR001205">
    <property type="entry name" value="RNA-dir_pol_C"/>
</dbReference>
<evidence type="ECO:0000256" key="63">
    <source>
        <dbReference type="ARBA" id="ARBA00054285"/>
    </source>
</evidence>
<evidence type="ECO:0000256" key="51">
    <source>
        <dbReference type="ARBA" id="ARBA00023247"/>
    </source>
</evidence>
<dbReference type="Pfam" id="PF08727">
    <property type="entry name" value="P3A"/>
    <property type="match status" value="1"/>
</dbReference>
<dbReference type="GO" id="GO:0008270">
    <property type="term" value="F:zinc ion binding"/>
    <property type="evidence" value="ECO:0007669"/>
    <property type="project" value="UniProtKB-KW"/>
</dbReference>
<dbReference type="Gene3D" id="6.10.20.20">
    <property type="entry name" value="Poliovirus 3A protein-like"/>
    <property type="match status" value="1"/>
</dbReference>
<organism evidence="69">
    <name type="scientific">Enterovirus J</name>
    <dbReference type="NCBI Taxonomy" id="1330521"/>
    <lineage>
        <taxon>Viruses</taxon>
        <taxon>Riboviria</taxon>
        <taxon>Orthornavirae</taxon>
        <taxon>Pisuviricota</taxon>
        <taxon>Pisoniviricetes</taxon>
        <taxon>Picornavirales</taxon>
        <taxon>Picornaviridae</taxon>
        <taxon>Ensavirinae</taxon>
        <taxon>Enterovirus</taxon>
        <taxon>Enterovirus jesimi</taxon>
    </lineage>
</organism>
<dbReference type="GO" id="GO:0039618">
    <property type="term" value="C:T=pseudo3 icosahedral viral capsid"/>
    <property type="evidence" value="ECO:0007669"/>
    <property type="project" value="UniProtKB-KW"/>
</dbReference>
<dbReference type="GO" id="GO:0044694">
    <property type="term" value="P:symbiont genome entry into host cell via pore formation in plasma membrane"/>
    <property type="evidence" value="ECO:0007669"/>
    <property type="project" value="UniProtKB-KW"/>
</dbReference>
<proteinExistence type="inferred from homology"/>
<evidence type="ECO:0000256" key="27">
    <source>
        <dbReference type="ARBA" id="ARBA00022737"/>
    </source>
</evidence>
<evidence type="ECO:0000256" key="3">
    <source>
        <dbReference type="ARBA" id="ARBA00004295"/>
    </source>
</evidence>
<comment type="function">
    <text evidence="64">Capsid protein VP1: Forms an icosahedral capsid of pseudo T=3 symmetry with capsid proteins VP2 and VP3. The capsid is 300 Angstroms in diameter, composed of 60 copies of each capsid protein and enclosing the viral positive strand RNA genome. Capsid protein VP1 mainly forms the vertices of the capsid. Capsid protein VP1 interacts with host cell receptor to provide virion attachment to target host cells. This attachment induces virion internalization. Tyrosine kinases are probably involved in the entry process. After binding to its receptor, the capsid undergoes conformational changes. Capsid protein VP1 N-terminus (that contains an amphipathic alpha-helix) and capsid protein VP4 are externalized. Together, they shape a pore in the host membrane through which viral genome is translocated to host cell cytoplasm. After genome has been released, the channel shrinks.</text>
</comment>
<comment type="catalytic activity">
    <reaction evidence="64">
        <text>RNA(n) + a ribonucleoside 5'-triphosphate = RNA(n+1) + diphosphate</text>
        <dbReference type="Rhea" id="RHEA:21248"/>
        <dbReference type="Rhea" id="RHEA-COMP:14527"/>
        <dbReference type="Rhea" id="RHEA-COMP:17342"/>
        <dbReference type="ChEBI" id="CHEBI:33019"/>
        <dbReference type="ChEBI" id="CHEBI:61557"/>
        <dbReference type="ChEBI" id="CHEBI:140395"/>
        <dbReference type="EC" id="2.7.7.48"/>
    </reaction>
</comment>
<keyword evidence="29" id="KW-0863">Zinc-finger</keyword>
<evidence type="ECO:0000256" key="35">
    <source>
        <dbReference type="ARBA" id="ARBA00022813"/>
    </source>
</evidence>
<dbReference type="Pfam" id="PF02226">
    <property type="entry name" value="Pico_P1A"/>
    <property type="match status" value="1"/>
</dbReference>
<keyword evidence="48 64" id="KW-0472">Membrane</keyword>
<evidence type="ECO:0000256" key="11">
    <source>
        <dbReference type="ARBA" id="ARBA00022484"/>
    </source>
</evidence>
<keyword evidence="36" id="KW-0862">Zinc</keyword>
<evidence type="ECO:0000256" key="4">
    <source>
        <dbReference type="ARBA" id="ARBA00004328"/>
    </source>
</evidence>
<keyword evidence="11 64" id="KW-0696">RNA-directed RNA polymerase</keyword>
<dbReference type="Pfam" id="PF01552">
    <property type="entry name" value="Pico_P2B"/>
    <property type="match status" value="1"/>
</dbReference>
<dbReference type="SUPFAM" id="SSF89043">
    <property type="entry name" value="Soluble domain of poliovirus core protein 3a"/>
    <property type="match status" value="1"/>
</dbReference>
<evidence type="ECO:0000256" key="29">
    <source>
        <dbReference type="ARBA" id="ARBA00022771"/>
    </source>
</evidence>
<comment type="catalytic activity">
    <reaction evidence="64">
        <text>Selective cleavage of Gln-|-Gly bond in the poliovirus polyprotein. In other picornavirus reactions Glu may be substituted for Gln, and Ser or Thr for Gly.</text>
        <dbReference type="EC" id="3.4.22.28"/>
    </reaction>
</comment>
<evidence type="ECO:0000256" key="36">
    <source>
        <dbReference type="ARBA" id="ARBA00022833"/>
    </source>
</evidence>
<keyword evidence="26" id="KW-0479">Metal-binding</keyword>
<evidence type="ECO:0000256" key="26">
    <source>
        <dbReference type="ARBA" id="ARBA00022723"/>
    </source>
</evidence>
<evidence type="ECO:0000256" key="6">
    <source>
        <dbReference type="ARBA" id="ARBA00011124"/>
    </source>
</evidence>
<keyword evidence="21 64" id="KW-0645">Protease</keyword>
<dbReference type="FunFam" id="4.10.880.10:FF:000001">
    <property type="entry name" value="Genome polyprotein"/>
    <property type="match status" value="1"/>
</dbReference>
<evidence type="ECO:0000256" key="46">
    <source>
        <dbReference type="ARBA" id="ARBA00023050"/>
    </source>
</evidence>
<evidence type="ECO:0000256" key="47">
    <source>
        <dbReference type="ARBA" id="ARBA00023065"/>
    </source>
</evidence>
<dbReference type="GO" id="GO:0075509">
    <property type="term" value="P:endocytosis involved in viral entry into host cell"/>
    <property type="evidence" value="ECO:0007669"/>
    <property type="project" value="UniProtKB-KW"/>
</dbReference>
<comment type="function">
    <text evidence="58">Localizes the viral replication complex to the surface of membranous vesicles. It inhibits host cell endoplasmic reticulum-to-Golgi apparatus transport and causes the disassembly of the Golgi complex, possibly through GBF1 interaction. This would result in depletion of MHC, trail receptors and IFN receptors at the host cell surface. Plays an essential role in viral RNA replication by recruiting ACBD3 and PI4KB at the viral replication sites, thereby allowing the formation of the rearranged membranous structures where viral replication takes place.</text>
</comment>
<keyword evidence="41 64" id="KW-0694">RNA-binding</keyword>
<evidence type="ECO:0000256" key="5">
    <source>
        <dbReference type="ARBA" id="ARBA00008303"/>
    </source>
</evidence>